<proteinExistence type="predicted"/>
<gene>
    <name evidence="2" type="ORF">QEG99_03280</name>
</gene>
<keyword evidence="3" id="KW-1185">Reference proteome</keyword>
<protein>
    <submittedName>
        <fullName evidence="2">Uncharacterized protein</fullName>
    </submittedName>
</protein>
<evidence type="ECO:0000256" key="1">
    <source>
        <dbReference type="SAM" id="Coils"/>
    </source>
</evidence>
<reference evidence="2" key="1">
    <citation type="submission" date="2023-04" db="EMBL/GenBank/DDBJ databases">
        <title>Completed genome of Mycoplasma lagogenitalium type strain 12MS.</title>
        <authorList>
            <person name="Spergser J."/>
        </authorList>
    </citation>
    <scope>NUCLEOTIDE SEQUENCE</scope>
    <source>
        <strain evidence="2">12MS</strain>
    </source>
</reference>
<dbReference type="Proteomes" id="UP001179842">
    <property type="component" value="Chromosome"/>
</dbReference>
<dbReference type="RefSeq" id="WP_280101762.1">
    <property type="nucleotide sequence ID" value="NZ_CP122979.1"/>
</dbReference>
<evidence type="ECO:0000313" key="3">
    <source>
        <dbReference type="Proteomes" id="UP001179842"/>
    </source>
</evidence>
<dbReference type="EMBL" id="CP122979">
    <property type="protein sequence ID" value="WGI36461.1"/>
    <property type="molecule type" value="Genomic_DNA"/>
</dbReference>
<name>A0ABY8LW42_9BACT</name>
<sequence>MIWFFKKLTTIKKFNKKDSRSERYWNYRAIDELSLLIWRVKEIDRLAKKIRKLNSRKFKSNSKIKGLEVQLRDLEDKANQQFEKLTTTKLSNSSFEWTRLDY</sequence>
<accession>A0ABY8LW42</accession>
<evidence type="ECO:0000313" key="2">
    <source>
        <dbReference type="EMBL" id="WGI36461.1"/>
    </source>
</evidence>
<keyword evidence="1" id="KW-0175">Coiled coil</keyword>
<organism evidence="2 3">
    <name type="scientific">Mesomycoplasma lagogenitalium</name>
    <dbReference type="NCBI Taxonomy" id="171286"/>
    <lineage>
        <taxon>Bacteria</taxon>
        <taxon>Bacillati</taxon>
        <taxon>Mycoplasmatota</taxon>
        <taxon>Mycoplasmoidales</taxon>
        <taxon>Metamycoplasmataceae</taxon>
        <taxon>Mesomycoplasma</taxon>
    </lineage>
</organism>
<feature type="coiled-coil region" evidence="1">
    <location>
        <begin position="57"/>
        <end position="84"/>
    </location>
</feature>